<gene>
    <name evidence="7" type="ORF">ACELLULO517_14815</name>
</gene>
<evidence type="ECO:0000256" key="3">
    <source>
        <dbReference type="ARBA" id="ARBA00022692"/>
    </source>
</evidence>
<organism evidence="7 8">
    <name type="scientific">Acidisoma cellulosilyticum</name>
    <dbReference type="NCBI Taxonomy" id="2802395"/>
    <lineage>
        <taxon>Bacteria</taxon>
        <taxon>Pseudomonadati</taxon>
        <taxon>Pseudomonadota</taxon>
        <taxon>Alphaproteobacteria</taxon>
        <taxon>Acetobacterales</taxon>
        <taxon>Acidocellaceae</taxon>
        <taxon>Acidisoma</taxon>
    </lineage>
</organism>
<dbReference type="CDD" id="cd06579">
    <property type="entry name" value="TM_PBP1_transp_AraH_like"/>
    <property type="match status" value="1"/>
</dbReference>
<sequence length="327" mass="33790">MIRQDRMREFAARFALMLVVYAGFATREPSYYHVAGIASLLDGAFLTGVIALGVGLTMVAGEMDLSVGSMAALAGVLSIKLETFGVLPALVASTALAALVGAAQGWFIARLRINSLIFTVGTLIAFRGFALLLAGEQTVNIPIADLDATDFLSAHWLFLSPLGGLLIVVALLIFGLTTFTSWGREIYAIGGGRTEARAAGVSVRRPLVLAFAMSAGLAGLAGAVMSLQSDSATPLGYDAVLLDAVTVCLIGGVALRGGRGSVVGIMIGLFTLRFLVSGIASLGAPFWAQSLASGVLLISLILAEGGYAFLRRRRSFAGVGGLRGGMS</sequence>
<evidence type="ECO:0000256" key="1">
    <source>
        <dbReference type="ARBA" id="ARBA00004651"/>
    </source>
</evidence>
<keyword evidence="2" id="KW-1003">Cell membrane</keyword>
<evidence type="ECO:0000256" key="2">
    <source>
        <dbReference type="ARBA" id="ARBA00022475"/>
    </source>
</evidence>
<keyword evidence="3 6" id="KW-0812">Transmembrane</keyword>
<keyword evidence="5 6" id="KW-0472">Membrane</keyword>
<keyword evidence="4 6" id="KW-1133">Transmembrane helix</keyword>
<dbReference type="RefSeq" id="WP_227308186.1">
    <property type="nucleotide sequence ID" value="NZ_JAESVA010000004.1"/>
</dbReference>
<evidence type="ECO:0000256" key="5">
    <source>
        <dbReference type="ARBA" id="ARBA00023136"/>
    </source>
</evidence>
<feature type="transmembrane region" description="Helical" evidence="6">
    <location>
        <begin position="35"/>
        <end position="56"/>
    </location>
</feature>
<dbReference type="PANTHER" id="PTHR32196">
    <property type="entry name" value="ABC TRANSPORTER PERMEASE PROTEIN YPHD-RELATED-RELATED"/>
    <property type="match status" value="1"/>
</dbReference>
<evidence type="ECO:0000313" key="7">
    <source>
        <dbReference type="EMBL" id="MCB8881520.1"/>
    </source>
</evidence>
<feature type="transmembrane region" description="Helical" evidence="6">
    <location>
        <begin position="262"/>
        <end position="280"/>
    </location>
</feature>
<dbReference type="Proteomes" id="UP000721844">
    <property type="component" value="Unassembled WGS sequence"/>
</dbReference>
<accession>A0A964E4B5</accession>
<feature type="transmembrane region" description="Helical" evidence="6">
    <location>
        <begin position="154"/>
        <end position="176"/>
    </location>
</feature>
<evidence type="ECO:0000256" key="4">
    <source>
        <dbReference type="ARBA" id="ARBA00022989"/>
    </source>
</evidence>
<comment type="caution">
    <text evidence="7">The sequence shown here is derived from an EMBL/GenBank/DDBJ whole genome shotgun (WGS) entry which is preliminary data.</text>
</comment>
<feature type="transmembrane region" description="Helical" evidence="6">
    <location>
        <begin position="207"/>
        <end position="229"/>
    </location>
</feature>
<protein>
    <submittedName>
        <fullName evidence="7">ABC transporter permease</fullName>
    </submittedName>
</protein>
<evidence type="ECO:0000256" key="6">
    <source>
        <dbReference type="SAM" id="Phobius"/>
    </source>
</evidence>
<dbReference type="GO" id="GO:0022857">
    <property type="term" value="F:transmembrane transporter activity"/>
    <property type="evidence" value="ECO:0007669"/>
    <property type="project" value="InterPro"/>
</dbReference>
<dbReference type="GO" id="GO:0005886">
    <property type="term" value="C:plasma membrane"/>
    <property type="evidence" value="ECO:0007669"/>
    <property type="project" value="UniProtKB-SubCell"/>
</dbReference>
<evidence type="ECO:0000313" key="8">
    <source>
        <dbReference type="Proteomes" id="UP000721844"/>
    </source>
</evidence>
<feature type="transmembrane region" description="Helical" evidence="6">
    <location>
        <begin position="235"/>
        <end position="255"/>
    </location>
</feature>
<dbReference type="PANTHER" id="PTHR32196:SF63">
    <property type="entry name" value="INNER MEMBRANE ABC TRANSPORTER PERMEASE PROTEIN YJFF"/>
    <property type="match status" value="1"/>
</dbReference>
<feature type="transmembrane region" description="Helical" evidence="6">
    <location>
        <begin position="116"/>
        <end position="134"/>
    </location>
</feature>
<reference evidence="7 8" key="1">
    <citation type="journal article" date="2021" name="Microorganisms">
        <title>Acidisoma silvae sp. nov. and Acidisomacellulosilytica sp. nov., Two Acidophilic Bacteria Isolated from Decaying Wood, Hydrolyzing Cellulose and Producing Poly-3-hydroxybutyrate.</title>
        <authorList>
            <person name="Mieszkin S."/>
            <person name="Pouder E."/>
            <person name="Uroz S."/>
            <person name="Simon-Colin C."/>
            <person name="Alain K."/>
        </authorList>
    </citation>
    <scope>NUCLEOTIDE SEQUENCE [LARGE SCALE GENOMIC DNA]</scope>
    <source>
        <strain evidence="7 8">HW T5.17</strain>
    </source>
</reference>
<dbReference type="InterPro" id="IPR001851">
    <property type="entry name" value="ABC_transp_permease"/>
</dbReference>
<keyword evidence="8" id="KW-1185">Reference proteome</keyword>
<feature type="transmembrane region" description="Helical" evidence="6">
    <location>
        <begin position="87"/>
        <end position="109"/>
    </location>
</feature>
<proteinExistence type="predicted"/>
<dbReference type="EMBL" id="JAESVA010000004">
    <property type="protein sequence ID" value="MCB8881520.1"/>
    <property type="molecule type" value="Genomic_DNA"/>
</dbReference>
<comment type="subcellular location">
    <subcellularLocation>
        <location evidence="1">Cell membrane</location>
        <topology evidence="1">Multi-pass membrane protein</topology>
    </subcellularLocation>
</comment>
<dbReference type="Pfam" id="PF02653">
    <property type="entry name" value="BPD_transp_2"/>
    <property type="match status" value="1"/>
</dbReference>
<dbReference type="AlphaFoldDB" id="A0A964E4B5"/>
<name>A0A964E4B5_9PROT</name>
<feature type="transmembrane region" description="Helical" evidence="6">
    <location>
        <begin position="286"/>
        <end position="310"/>
    </location>
</feature>